<proteinExistence type="predicted"/>
<evidence type="ECO:0000256" key="1">
    <source>
        <dbReference type="SAM" id="Phobius"/>
    </source>
</evidence>
<dbReference type="Pfam" id="PF11877">
    <property type="entry name" value="DUF3397"/>
    <property type="match status" value="1"/>
</dbReference>
<evidence type="ECO:0000313" key="2">
    <source>
        <dbReference type="EMBL" id="CEN29088.1"/>
    </source>
</evidence>
<keyword evidence="1" id="KW-1133">Transmembrane helix</keyword>
<reference evidence="3" key="1">
    <citation type="submission" date="2015-01" db="EMBL/GenBank/DDBJ databases">
        <authorList>
            <person name="Andreevskaya M."/>
        </authorList>
    </citation>
    <scope>NUCLEOTIDE SEQUENCE [LARGE SCALE GENOMIC DNA]</scope>
    <source>
        <strain evidence="3">MKFS47</strain>
    </source>
</reference>
<dbReference type="KEGG" id="lpk:LACPI_1888"/>
<dbReference type="InterPro" id="IPR024515">
    <property type="entry name" value="DUF3397"/>
</dbReference>
<dbReference type="AlphaFoldDB" id="A0A0D6DZ85"/>
<feature type="transmembrane region" description="Helical" evidence="1">
    <location>
        <begin position="93"/>
        <end position="114"/>
    </location>
</feature>
<name>A0A0D6DZ85_9LACT</name>
<evidence type="ECO:0000313" key="3">
    <source>
        <dbReference type="Proteomes" id="UP000033166"/>
    </source>
</evidence>
<dbReference type="Proteomes" id="UP000033166">
    <property type="component" value="Chromosome I"/>
</dbReference>
<feature type="transmembrane region" description="Helical" evidence="1">
    <location>
        <begin position="6"/>
        <end position="25"/>
    </location>
</feature>
<keyword evidence="1" id="KW-0812">Transmembrane</keyword>
<dbReference type="HOGENOM" id="CLU_161296_0_0_9"/>
<feature type="transmembrane region" description="Helical" evidence="1">
    <location>
        <begin position="62"/>
        <end position="81"/>
    </location>
</feature>
<dbReference type="RefSeq" id="WP_047916103.1">
    <property type="nucleotide sequence ID" value="NZ_LN774769.1"/>
</dbReference>
<gene>
    <name evidence="2" type="primary">ydbD</name>
    <name evidence="2" type="ORF">LACPI_1888</name>
</gene>
<protein>
    <submittedName>
        <fullName evidence="2">Uncharacterized protein YdbD</fullName>
    </submittedName>
</protein>
<sequence>MFIHLLIAIYPILLFILIPLLFKFFKIRQFSTINVPDIVTVFLIFGLHLFSRQVTHISILPYFLMLISIIALVLLFLDLFYNRHFEARHFLHFFWRITFFVTLLLYILMVIIIFKT</sequence>
<feature type="transmembrane region" description="Helical" evidence="1">
    <location>
        <begin position="32"/>
        <end position="50"/>
    </location>
</feature>
<keyword evidence="1" id="KW-0472">Membrane</keyword>
<dbReference type="EMBL" id="LN774769">
    <property type="protein sequence ID" value="CEN29088.1"/>
    <property type="molecule type" value="Genomic_DNA"/>
</dbReference>
<organism evidence="2 3">
    <name type="scientific">Pseudolactococcus piscium MKFS47</name>
    <dbReference type="NCBI Taxonomy" id="297352"/>
    <lineage>
        <taxon>Bacteria</taxon>
        <taxon>Bacillati</taxon>
        <taxon>Bacillota</taxon>
        <taxon>Bacilli</taxon>
        <taxon>Lactobacillales</taxon>
        <taxon>Streptococcaceae</taxon>
        <taxon>Pseudolactococcus</taxon>
    </lineage>
</organism>
<accession>A0A0D6DZ85</accession>